<evidence type="ECO:0000313" key="1">
    <source>
        <dbReference type="EMBL" id="ADN26513.1"/>
    </source>
</evidence>
<reference evidence="1" key="3">
    <citation type="submission" date="2015-06" db="EMBL/GenBank/DDBJ databases">
        <authorList>
            <person name="Hoefler B.C."/>
            <person name="Straight P.D."/>
        </authorList>
    </citation>
    <scope>NUCLEOTIDE SEQUENCE</scope>
    <source>
        <strain evidence="1">91E135</strain>
        <plasmid evidence="1">lp150</plasmid>
    </source>
</reference>
<accession>T1ECP1</accession>
<dbReference type="EMBL" id="HM008710">
    <property type="protein sequence ID" value="ADN26513.1"/>
    <property type="molecule type" value="Genomic_DNA"/>
</dbReference>
<name>T1ECP1_BORT9</name>
<geneLocation type="plasmid" evidence="1">
    <name>lp150</name>
</geneLocation>
<sequence length="54" mass="6159">MNFALNLTNNDGDVLLFGYKACFGGSVRIYLDFNGNREIRINAIKLNEDNIYLD</sequence>
<proteinExistence type="predicted"/>
<dbReference type="AlphaFoldDB" id="T1ECP1"/>
<reference evidence="1" key="1">
    <citation type="submission" date="2012-01" db="EMBL/GenBank/DDBJ databases">
        <authorList>
            <person name="Campeau S.A."/>
            <person name="Porcella S.F."/>
            <person name="Schwan T.G."/>
            <person name="Barbour A.G."/>
        </authorList>
    </citation>
    <scope>NUCLEOTIDE SEQUENCE</scope>
    <source>
        <strain evidence="1">91E135</strain>
        <plasmid evidence="1">lp150</plasmid>
    </source>
</reference>
<organism evidence="1">
    <name type="scientific">Borrelia turicatae (strain 91E135)</name>
    <dbReference type="NCBI Taxonomy" id="314724"/>
    <lineage>
        <taxon>Bacteria</taxon>
        <taxon>Pseudomonadati</taxon>
        <taxon>Spirochaetota</taxon>
        <taxon>Spirochaetia</taxon>
        <taxon>Spirochaetales</taxon>
        <taxon>Borreliaceae</taxon>
        <taxon>Borrelia</taxon>
    </lineage>
</organism>
<keyword evidence="1" id="KW-0614">Plasmid</keyword>
<dbReference type="RefSeq" id="WP_020282322.1">
    <property type="nucleotide sequence ID" value="NC_021624.2"/>
</dbReference>
<reference evidence="1" key="2">
    <citation type="journal article" date="2013" name="J. Bacteriol.">
        <title>Large linear plasmids of Borrelia species that cause relapsing fever.</title>
        <authorList>
            <person name="Miller S.C."/>
            <person name="Porcella S.F."/>
            <person name="Raffel S.J."/>
            <person name="Schwan T.G."/>
            <person name="Barbour A.G."/>
        </authorList>
    </citation>
    <scope>NUCLEOTIDE SEQUENCE</scope>
    <source>
        <strain evidence="1">91E135</strain>
        <plasmid evidence="1">lp150</plasmid>
    </source>
</reference>
<gene>
    <name evidence="1" type="ORF">BTA085</name>
</gene>
<protein>
    <submittedName>
        <fullName evidence="1">Uncharacterized protein</fullName>
    </submittedName>
</protein>